<dbReference type="PANTHER" id="PTHR46577:SF1">
    <property type="entry name" value="HTH-TYPE TRANSCRIPTIONAL REGULATORY PROTEIN GABR"/>
    <property type="match status" value="1"/>
</dbReference>
<dbReference type="GO" id="GO:0003700">
    <property type="term" value="F:DNA-binding transcription factor activity"/>
    <property type="evidence" value="ECO:0007669"/>
    <property type="project" value="InterPro"/>
</dbReference>
<sequence length="445" mass="51951">MFKYIEIAENVKSELTNFDRQLPSIRHLAKQYSSSKQTVVQALKLLESQHLIYSKPQSGYYVVNQRDNVKQKETIVYDFANSSPDWNLFPYDDFKHCMSQAMNRYHRDLFIYGTSKGLPQLVQTMKKQLENRQVFTSLDNLFITSGIQQALNILCQMTFPNEKETILLEEPTYSLFIDLIKLYNLPALSIKRSNNGIDLNCLEELFKTESIKFFYTIPRFNNPLGVSYSKNERQKIVELAQKYDVYIVEDDYLADFDINENVDPLFSYDMHEKVIYLKSFSKVLFPGLRIGTVVLPSMLKQTFAKYKKASDIDSAMFSQAALEIYINNGMYDYHLRKMREIYHEKTQLFCETVQKHTLSQKLNLSSPPLAMKTHLVMPKKLSIQSLIKVCKKKSIFLKSAQTNYYTLSKEERENLLLIELSNTQTEVIEEGTNLLLDEVQVKLRL</sequence>
<dbReference type="SMART" id="SM00345">
    <property type="entry name" value="HTH_GNTR"/>
    <property type="match status" value="1"/>
</dbReference>
<protein>
    <submittedName>
        <fullName evidence="7">Uncharacterized protein</fullName>
    </submittedName>
</protein>
<dbReference type="Proteomes" id="UP000190409">
    <property type="component" value="Unassembled WGS sequence"/>
</dbReference>
<evidence type="ECO:0000256" key="6">
    <source>
        <dbReference type="ARBA" id="ARBA00023163"/>
    </source>
</evidence>
<dbReference type="SUPFAM" id="SSF46785">
    <property type="entry name" value="Winged helix' DNA-binding domain"/>
    <property type="match status" value="1"/>
</dbReference>
<dbReference type="Gene3D" id="3.40.640.10">
    <property type="entry name" value="Type I PLP-dependent aspartate aminotransferase-like (Major domain)"/>
    <property type="match status" value="1"/>
</dbReference>
<evidence type="ECO:0000256" key="1">
    <source>
        <dbReference type="ARBA" id="ARBA00005384"/>
    </source>
</evidence>
<evidence type="ECO:0000256" key="5">
    <source>
        <dbReference type="ARBA" id="ARBA00023125"/>
    </source>
</evidence>
<dbReference type="SUPFAM" id="SSF53383">
    <property type="entry name" value="PLP-dependent transferases"/>
    <property type="match status" value="1"/>
</dbReference>
<gene>
    <name evidence="7" type="ORF">BWX42_08950</name>
</gene>
<dbReference type="InterPro" id="IPR015424">
    <property type="entry name" value="PyrdxlP-dep_Trfase"/>
</dbReference>
<dbReference type="InterPro" id="IPR036388">
    <property type="entry name" value="WH-like_DNA-bd_sf"/>
</dbReference>
<accession>A0A1S8KQ09</accession>
<comment type="similarity">
    <text evidence="1">In the C-terminal section; belongs to the class-I pyridoxal-phosphate-dependent aminotransferase family.</text>
</comment>
<dbReference type="Pfam" id="PF00155">
    <property type="entry name" value="Aminotran_1_2"/>
    <property type="match status" value="1"/>
</dbReference>
<keyword evidence="6" id="KW-0804">Transcription</keyword>
<evidence type="ECO:0000313" key="8">
    <source>
        <dbReference type="Proteomes" id="UP000190409"/>
    </source>
</evidence>
<evidence type="ECO:0000313" key="7">
    <source>
        <dbReference type="EMBL" id="OOL81809.1"/>
    </source>
</evidence>
<reference evidence="7 8" key="1">
    <citation type="submission" date="2017-01" db="EMBL/GenBank/DDBJ databases">
        <title>Complete Genome Sequence of Dolosigranulum pigrum isolated from a Patient with interstitial lung disease.</title>
        <authorList>
            <person name="Mukhopadhyay R."/>
            <person name="Joaquin J."/>
            <person name="Hogue R."/>
            <person name="Fitzgerald S."/>
            <person name="Jospin G."/>
            <person name="Eisen J.A."/>
            <person name="Chaturvedi V."/>
        </authorList>
    </citation>
    <scope>NUCLEOTIDE SEQUENCE [LARGE SCALE GENOMIC DNA]</scope>
    <source>
        <strain evidence="7 8">15S00348</strain>
    </source>
</reference>
<dbReference type="EMBL" id="MUYF01000003">
    <property type="protein sequence ID" value="OOL81809.1"/>
    <property type="molecule type" value="Genomic_DNA"/>
</dbReference>
<dbReference type="InterPro" id="IPR036390">
    <property type="entry name" value="WH_DNA-bd_sf"/>
</dbReference>
<evidence type="ECO:0000256" key="3">
    <source>
        <dbReference type="ARBA" id="ARBA00022898"/>
    </source>
</evidence>
<dbReference type="RefSeq" id="WP_077863190.1">
    <property type="nucleotide sequence ID" value="NZ_NAQR01000031.1"/>
</dbReference>
<keyword evidence="3" id="KW-0663">Pyridoxal phosphate</keyword>
<dbReference type="GO" id="GO:0030170">
    <property type="term" value="F:pyridoxal phosphate binding"/>
    <property type="evidence" value="ECO:0007669"/>
    <property type="project" value="InterPro"/>
</dbReference>
<keyword evidence="2" id="KW-0808">Transferase</keyword>
<evidence type="ECO:0000256" key="4">
    <source>
        <dbReference type="ARBA" id="ARBA00023015"/>
    </source>
</evidence>
<organism evidence="7 8">
    <name type="scientific">Dolosigranulum pigrum</name>
    <dbReference type="NCBI Taxonomy" id="29394"/>
    <lineage>
        <taxon>Bacteria</taxon>
        <taxon>Bacillati</taxon>
        <taxon>Bacillota</taxon>
        <taxon>Bacilli</taxon>
        <taxon>Lactobacillales</taxon>
        <taxon>Carnobacteriaceae</taxon>
        <taxon>Dolosigranulum</taxon>
    </lineage>
</organism>
<dbReference type="GO" id="GO:0003677">
    <property type="term" value="F:DNA binding"/>
    <property type="evidence" value="ECO:0007669"/>
    <property type="project" value="UniProtKB-KW"/>
</dbReference>
<dbReference type="CDD" id="cd00609">
    <property type="entry name" value="AAT_like"/>
    <property type="match status" value="1"/>
</dbReference>
<dbReference type="GO" id="GO:0008483">
    <property type="term" value="F:transaminase activity"/>
    <property type="evidence" value="ECO:0007669"/>
    <property type="project" value="UniProtKB-KW"/>
</dbReference>
<dbReference type="AlphaFoldDB" id="A0A1S8KQ09"/>
<dbReference type="InterPro" id="IPR004839">
    <property type="entry name" value="Aminotransferase_I/II_large"/>
</dbReference>
<dbReference type="CDD" id="cd07377">
    <property type="entry name" value="WHTH_GntR"/>
    <property type="match status" value="1"/>
</dbReference>
<dbReference type="InterPro" id="IPR051446">
    <property type="entry name" value="HTH_trans_reg/aminotransferase"/>
</dbReference>
<dbReference type="Pfam" id="PF00392">
    <property type="entry name" value="GntR"/>
    <property type="match status" value="1"/>
</dbReference>
<keyword evidence="4" id="KW-0805">Transcription regulation</keyword>
<dbReference type="PANTHER" id="PTHR46577">
    <property type="entry name" value="HTH-TYPE TRANSCRIPTIONAL REGULATORY PROTEIN GABR"/>
    <property type="match status" value="1"/>
</dbReference>
<dbReference type="InterPro" id="IPR000524">
    <property type="entry name" value="Tscrpt_reg_HTH_GntR"/>
</dbReference>
<evidence type="ECO:0000256" key="2">
    <source>
        <dbReference type="ARBA" id="ARBA00022576"/>
    </source>
</evidence>
<dbReference type="InterPro" id="IPR015421">
    <property type="entry name" value="PyrdxlP-dep_Trfase_major"/>
</dbReference>
<keyword evidence="5" id="KW-0238">DNA-binding</keyword>
<name>A0A1S8KQ09_9LACT</name>
<dbReference type="Gene3D" id="1.10.10.10">
    <property type="entry name" value="Winged helix-like DNA-binding domain superfamily/Winged helix DNA-binding domain"/>
    <property type="match status" value="1"/>
</dbReference>
<keyword evidence="2" id="KW-0032">Aminotransferase</keyword>
<comment type="caution">
    <text evidence="7">The sequence shown here is derived from an EMBL/GenBank/DDBJ whole genome shotgun (WGS) entry which is preliminary data.</text>
</comment>
<dbReference type="PROSITE" id="PS50949">
    <property type="entry name" value="HTH_GNTR"/>
    <property type="match status" value="1"/>
</dbReference>
<proteinExistence type="inferred from homology"/>